<dbReference type="Proteomes" id="UP000799764">
    <property type="component" value="Unassembled WGS sequence"/>
</dbReference>
<sequence length="261" mass="29438">MTRFLAFNADGDGENQHRIPEPPSKITRHALRKQEWETEAAANRPASRVTKSKKKKVKRKTVTKVLDAIKYESDELQCLACLLYGDDPACTSKCYTDFTRQSFRPITNSVQIRGPGDLGYSAHTTVPIEKHEWIGEYIGELRPLSLSDTQQSHYWLPIPGQCAIDAERKGNWTRFMNSSCKPNVKVWGETLGKRHVVLFQVLKNIAVGEELTFQYGKAYFEKAGFECRCDAHDGEPHMPGDKPAAKKPAKTTGKKVLKNAK</sequence>
<dbReference type="InterPro" id="IPR001214">
    <property type="entry name" value="SET_dom"/>
</dbReference>
<evidence type="ECO:0000256" key="1">
    <source>
        <dbReference type="ARBA" id="ARBA00004123"/>
    </source>
</evidence>
<protein>
    <submittedName>
        <fullName evidence="10">SET domain-containing protein</fullName>
    </submittedName>
</protein>
<feature type="compositionally biased region" description="Basic residues" evidence="8">
    <location>
        <begin position="245"/>
        <end position="261"/>
    </location>
</feature>
<dbReference type="PANTHER" id="PTHR22884">
    <property type="entry name" value="SET DOMAIN PROTEINS"/>
    <property type="match status" value="1"/>
</dbReference>
<evidence type="ECO:0000256" key="3">
    <source>
        <dbReference type="ARBA" id="ARBA00022454"/>
    </source>
</evidence>
<keyword evidence="7" id="KW-0539">Nucleus</keyword>
<evidence type="ECO:0000256" key="6">
    <source>
        <dbReference type="ARBA" id="ARBA00022691"/>
    </source>
</evidence>
<dbReference type="GO" id="GO:0032259">
    <property type="term" value="P:methylation"/>
    <property type="evidence" value="ECO:0007669"/>
    <property type="project" value="UniProtKB-KW"/>
</dbReference>
<evidence type="ECO:0000256" key="2">
    <source>
        <dbReference type="ARBA" id="ARBA00004286"/>
    </source>
</evidence>
<dbReference type="InterPro" id="IPR046341">
    <property type="entry name" value="SET_dom_sf"/>
</dbReference>
<keyword evidence="3" id="KW-0158">Chromosome</keyword>
<gene>
    <name evidence="10" type="ORF">P171DRAFT_490654</name>
</gene>
<dbReference type="GO" id="GO:0008168">
    <property type="term" value="F:methyltransferase activity"/>
    <property type="evidence" value="ECO:0007669"/>
    <property type="project" value="UniProtKB-KW"/>
</dbReference>
<keyword evidence="6" id="KW-0949">S-adenosyl-L-methionine</keyword>
<evidence type="ECO:0000313" key="10">
    <source>
        <dbReference type="EMBL" id="KAF2439219.1"/>
    </source>
</evidence>
<evidence type="ECO:0000256" key="7">
    <source>
        <dbReference type="ARBA" id="ARBA00023242"/>
    </source>
</evidence>
<feature type="region of interest" description="Disordered" evidence="8">
    <location>
        <begin position="35"/>
        <end position="55"/>
    </location>
</feature>
<evidence type="ECO:0000259" key="9">
    <source>
        <dbReference type="PROSITE" id="PS50280"/>
    </source>
</evidence>
<dbReference type="AlphaFoldDB" id="A0A9P4U5M9"/>
<keyword evidence="4" id="KW-0489">Methyltransferase</keyword>
<accession>A0A9P4U5M9</accession>
<name>A0A9P4U5M9_9PLEO</name>
<dbReference type="Gene3D" id="2.170.270.10">
    <property type="entry name" value="SET domain"/>
    <property type="match status" value="1"/>
</dbReference>
<dbReference type="Pfam" id="PF00856">
    <property type="entry name" value="SET"/>
    <property type="match status" value="1"/>
</dbReference>
<dbReference type="OrthoDB" id="3180714at2759"/>
<comment type="caution">
    <text evidence="10">The sequence shown here is derived from an EMBL/GenBank/DDBJ whole genome shotgun (WGS) entry which is preliminary data.</text>
</comment>
<reference evidence="10" key="1">
    <citation type="journal article" date="2020" name="Stud. Mycol.">
        <title>101 Dothideomycetes genomes: a test case for predicting lifestyles and emergence of pathogens.</title>
        <authorList>
            <person name="Haridas S."/>
            <person name="Albert R."/>
            <person name="Binder M."/>
            <person name="Bloem J."/>
            <person name="Labutti K."/>
            <person name="Salamov A."/>
            <person name="Andreopoulos B."/>
            <person name="Baker S."/>
            <person name="Barry K."/>
            <person name="Bills G."/>
            <person name="Bluhm B."/>
            <person name="Cannon C."/>
            <person name="Castanera R."/>
            <person name="Culley D."/>
            <person name="Daum C."/>
            <person name="Ezra D."/>
            <person name="Gonzalez J."/>
            <person name="Henrissat B."/>
            <person name="Kuo A."/>
            <person name="Liang C."/>
            <person name="Lipzen A."/>
            <person name="Lutzoni F."/>
            <person name="Magnuson J."/>
            <person name="Mondo S."/>
            <person name="Nolan M."/>
            <person name="Ohm R."/>
            <person name="Pangilinan J."/>
            <person name="Park H.-J."/>
            <person name="Ramirez L."/>
            <person name="Alfaro M."/>
            <person name="Sun H."/>
            <person name="Tritt A."/>
            <person name="Yoshinaga Y."/>
            <person name="Zwiers L.-H."/>
            <person name="Turgeon B."/>
            <person name="Goodwin S."/>
            <person name="Spatafora J."/>
            <person name="Crous P."/>
            <person name="Grigoriev I."/>
        </authorList>
    </citation>
    <scope>NUCLEOTIDE SEQUENCE</scope>
    <source>
        <strain evidence="10">CBS 690.94</strain>
    </source>
</reference>
<evidence type="ECO:0000256" key="5">
    <source>
        <dbReference type="ARBA" id="ARBA00022679"/>
    </source>
</evidence>
<evidence type="ECO:0000313" key="11">
    <source>
        <dbReference type="Proteomes" id="UP000799764"/>
    </source>
</evidence>
<dbReference type="SUPFAM" id="SSF82199">
    <property type="entry name" value="SET domain"/>
    <property type="match status" value="1"/>
</dbReference>
<feature type="region of interest" description="Disordered" evidence="8">
    <location>
        <begin position="236"/>
        <end position="261"/>
    </location>
</feature>
<dbReference type="GO" id="GO:0005634">
    <property type="term" value="C:nucleus"/>
    <property type="evidence" value="ECO:0007669"/>
    <property type="project" value="UniProtKB-SubCell"/>
</dbReference>
<keyword evidence="5" id="KW-0808">Transferase</keyword>
<dbReference type="EMBL" id="MU001510">
    <property type="protein sequence ID" value="KAF2439219.1"/>
    <property type="molecule type" value="Genomic_DNA"/>
</dbReference>
<proteinExistence type="predicted"/>
<dbReference type="GO" id="GO:0005694">
    <property type="term" value="C:chromosome"/>
    <property type="evidence" value="ECO:0007669"/>
    <property type="project" value="UniProtKB-SubCell"/>
</dbReference>
<evidence type="ECO:0000256" key="8">
    <source>
        <dbReference type="SAM" id="MobiDB-lite"/>
    </source>
</evidence>
<feature type="domain" description="SET" evidence="9">
    <location>
        <begin position="92"/>
        <end position="216"/>
    </location>
</feature>
<dbReference type="PROSITE" id="PS50280">
    <property type="entry name" value="SET"/>
    <property type="match status" value="1"/>
</dbReference>
<organism evidence="10 11">
    <name type="scientific">Karstenula rhodostoma CBS 690.94</name>
    <dbReference type="NCBI Taxonomy" id="1392251"/>
    <lineage>
        <taxon>Eukaryota</taxon>
        <taxon>Fungi</taxon>
        <taxon>Dikarya</taxon>
        <taxon>Ascomycota</taxon>
        <taxon>Pezizomycotina</taxon>
        <taxon>Dothideomycetes</taxon>
        <taxon>Pleosporomycetidae</taxon>
        <taxon>Pleosporales</taxon>
        <taxon>Massarineae</taxon>
        <taxon>Didymosphaeriaceae</taxon>
        <taxon>Karstenula</taxon>
    </lineage>
</organism>
<keyword evidence="11" id="KW-1185">Reference proteome</keyword>
<comment type="subcellular location">
    <subcellularLocation>
        <location evidence="2">Chromosome</location>
    </subcellularLocation>
    <subcellularLocation>
        <location evidence="1">Nucleus</location>
    </subcellularLocation>
</comment>
<dbReference type="InterPro" id="IPR050777">
    <property type="entry name" value="SET2_Histone-Lys_MeTrsfase"/>
</dbReference>
<evidence type="ECO:0000256" key="4">
    <source>
        <dbReference type="ARBA" id="ARBA00022603"/>
    </source>
</evidence>
<dbReference type="SMART" id="SM00317">
    <property type="entry name" value="SET"/>
    <property type="match status" value="1"/>
</dbReference>